<organism evidence="7">
    <name type="scientific">Evadne anonyx</name>
    <dbReference type="NCBI Taxonomy" id="141404"/>
    <lineage>
        <taxon>Eukaryota</taxon>
        <taxon>Metazoa</taxon>
        <taxon>Ecdysozoa</taxon>
        <taxon>Arthropoda</taxon>
        <taxon>Crustacea</taxon>
        <taxon>Branchiopoda</taxon>
        <taxon>Diplostraca</taxon>
        <taxon>Cladocera</taxon>
        <taxon>Onychopoda</taxon>
        <taxon>Podonidae</taxon>
        <taxon>Evadne</taxon>
    </lineage>
</organism>
<dbReference type="CDD" id="cd15887">
    <property type="entry name" value="SNARE_SNAP29N"/>
    <property type="match status" value="1"/>
</dbReference>
<dbReference type="GO" id="GO:0005886">
    <property type="term" value="C:plasma membrane"/>
    <property type="evidence" value="ECO:0007669"/>
    <property type="project" value="TreeGrafter"/>
</dbReference>
<feature type="region of interest" description="Disordered" evidence="5">
    <location>
        <begin position="175"/>
        <end position="208"/>
    </location>
</feature>
<dbReference type="Pfam" id="PF12352">
    <property type="entry name" value="V-SNARE_C"/>
    <property type="match status" value="1"/>
</dbReference>
<dbReference type="Gene3D" id="1.20.5.110">
    <property type="match status" value="2"/>
</dbReference>
<evidence type="ECO:0000259" key="6">
    <source>
        <dbReference type="PROSITE" id="PS50192"/>
    </source>
</evidence>
<evidence type="ECO:0000313" key="7">
    <source>
        <dbReference type="EMBL" id="CAG4642971.1"/>
    </source>
</evidence>
<dbReference type="SMART" id="SM00397">
    <property type="entry name" value="t_SNARE"/>
    <property type="match status" value="2"/>
</dbReference>
<accession>A0A9N6WU91</accession>
<keyword evidence="2" id="KW-0813">Transport</keyword>
<dbReference type="GO" id="GO:0098793">
    <property type="term" value="C:presynapse"/>
    <property type="evidence" value="ECO:0007669"/>
    <property type="project" value="GOC"/>
</dbReference>
<name>A0A9N6WU91_9CRUS</name>
<feature type="compositionally biased region" description="Polar residues" evidence="5">
    <location>
        <begin position="175"/>
        <end position="192"/>
    </location>
</feature>
<dbReference type="GO" id="GO:0016082">
    <property type="term" value="P:synaptic vesicle priming"/>
    <property type="evidence" value="ECO:0007669"/>
    <property type="project" value="TreeGrafter"/>
</dbReference>
<gene>
    <name evidence="7" type="primary">EOG090X0MTI</name>
</gene>
<dbReference type="PANTHER" id="PTHR19305:SF9">
    <property type="entry name" value="SYNAPTOSOMAL-ASSOCIATED PROTEIN 29"/>
    <property type="match status" value="1"/>
</dbReference>
<feature type="region of interest" description="Disordered" evidence="5">
    <location>
        <begin position="59"/>
        <end position="80"/>
    </location>
</feature>
<dbReference type="FunFam" id="1.20.5.110:FF:000079">
    <property type="entry name" value="synaptosomal-associated protein 29"/>
    <property type="match status" value="1"/>
</dbReference>
<feature type="domain" description="T-SNARE coiled-coil homology" evidence="6">
    <location>
        <begin position="94"/>
        <end position="156"/>
    </location>
</feature>
<feature type="region of interest" description="Disordered" evidence="5">
    <location>
        <begin position="1"/>
        <end position="25"/>
    </location>
</feature>
<evidence type="ECO:0000256" key="1">
    <source>
        <dbReference type="ARBA" id="ARBA00009480"/>
    </source>
</evidence>
<reference evidence="7" key="1">
    <citation type="submission" date="2021-04" db="EMBL/GenBank/DDBJ databases">
        <authorList>
            <person name="Cornetti L."/>
        </authorList>
    </citation>
    <scope>NUCLEOTIDE SEQUENCE</scope>
</reference>
<keyword evidence="4" id="KW-0175">Coiled coil</keyword>
<evidence type="ECO:0000256" key="5">
    <source>
        <dbReference type="SAM" id="MobiDB-lite"/>
    </source>
</evidence>
<dbReference type="GO" id="GO:0031629">
    <property type="term" value="P:synaptic vesicle fusion to presynaptic active zone membrane"/>
    <property type="evidence" value="ECO:0007669"/>
    <property type="project" value="TreeGrafter"/>
</dbReference>
<dbReference type="EMBL" id="OC986316">
    <property type="protein sequence ID" value="CAG4642971.1"/>
    <property type="molecule type" value="Genomic_DNA"/>
</dbReference>
<dbReference type="SUPFAM" id="SSF58038">
    <property type="entry name" value="SNARE fusion complex"/>
    <property type="match status" value="2"/>
</dbReference>
<dbReference type="PANTHER" id="PTHR19305">
    <property type="entry name" value="SYNAPTOSOMAL ASSOCIATED PROTEIN"/>
    <property type="match status" value="1"/>
</dbReference>
<dbReference type="GO" id="GO:0031201">
    <property type="term" value="C:SNARE complex"/>
    <property type="evidence" value="ECO:0007669"/>
    <property type="project" value="TreeGrafter"/>
</dbReference>
<dbReference type="GO" id="GO:0005484">
    <property type="term" value="F:SNAP receptor activity"/>
    <property type="evidence" value="ECO:0007669"/>
    <property type="project" value="TreeGrafter"/>
</dbReference>
<sequence>MAGSSGRYVKTKSSNPFFDDDEVEDVDDDTFLKKAPTKSSSGFNLGSSASGFKYNNFSTQSFTSEKDDSPRFGGYSDNRDNLEDRRKQLLLEKQRIEERTLQSSGRAIGMLYETEQIGISTAEELMRQREQLEKTSARLDDMNNTLRSSDKHIQNIKSVFSSIKNYFSKPSEFTAHTNPVTESAPKSSNSQLGKVMEQTAAQPSKDSQHPVFRIRENDFSHKPFSNVDEQLDEDLGIMSDSLSRLRGLAQGLSSEIEDQNDLIDRVQTSADKADMRISRQNKDMERLLRK</sequence>
<dbReference type="FunFam" id="1.20.5.110:FF:000041">
    <property type="entry name" value="Synaptosomal-associated protein 29"/>
    <property type="match status" value="1"/>
</dbReference>
<dbReference type="GO" id="GO:0019905">
    <property type="term" value="F:syntaxin binding"/>
    <property type="evidence" value="ECO:0007669"/>
    <property type="project" value="TreeGrafter"/>
</dbReference>
<keyword evidence="3" id="KW-0653">Protein transport</keyword>
<dbReference type="InterPro" id="IPR000727">
    <property type="entry name" value="T_SNARE_dom"/>
</dbReference>
<evidence type="ECO:0000256" key="4">
    <source>
        <dbReference type="ARBA" id="ARBA00023054"/>
    </source>
</evidence>
<dbReference type="PROSITE" id="PS50192">
    <property type="entry name" value="T_SNARE"/>
    <property type="match status" value="2"/>
</dbReference>
<dbReference type="CDD" id="cd15856">
    <property type="entry name" value="SNARE_SNAP29C"/>
    <property type="match status" value="1"/>
</dbReference>
<feature type="domain" description="T-SNARE coiled-coil homology" evidence="6">
    <location>
        <begin position="225"/>
        <end position="287"/>
    </location>
</feature>
<protein>
    <submittedName>
        <fullName evidence="7">EOG090X0MTI</fullName>
    </submittedName>
</protein>
<dbReference type="AlphaFoldDB" id="A0A9N6WU91"/>
<comment type="similarity">
    <text evidence="1">Belongs to the SNAP-25 family.</text>
</comment>
<evidence type="ECO:0000256" key="3">
    <source>
        <dbReference type="ARBA" id="ARBA00022927"/>
    </source>
</evidence>
<evidence type="ECO:0000256" key="2">
    <source>
        <dbReference type="ARBA" id="ARBA00022448"/>
    </source>
</evidence>
<proteinExistence type="inferred from homology"/>
<dbReference type="GO" id="GO:0015031">
    <property type="term" value="P:protein transport"/>
    <property type="evidence" value="ECO:0007669"/>
    <property type="project" value="UniProtKB-KW"/>
</dbReference>